<dbReference type="RefSeq" id="WP_179535503.1">
    <property type="nucleotide sequence ID" value="NZ_JACBYW010000004.1"/>
</dbReference>
<name>A0A852YY27_9ACTN</name>
<keyword evidence="1" id="KW-0732">Signal</keyword>
<protein>
    <recommendedName>
        <fullName evidence="4">Secreted protein</fullName>
    </recommendedName>
</protein>
<evidence type="ECO:0000313" key="2">
    <source>
        <dbReference type="EMBL" id="NYH79048.1"/>
    </source>
</evidence>
<accession>A0A852YY27</accession>
<organism evidence="2 3">
    <name type="scientific">Actinopolyspora biskrensis</name>
    <dbReference type="NCBI Taxonomy" id="1470178"/>
    <lineage>
        <taxon>Bacteria</taxon>
        <taxon>Bacillati</taxon>
        <taxon>Actinomycetota</taxon>
        <taxon>Actinomycetes</taxon>
        <taxon>Actinopolysporales</taxon>
        <taxon>Actinopolysporaceae</taxon>
        <taxon>Actinopolyspora</taxon>
    </lineage>
</organism>
<gene>
    <name evidence="2" type="ORF">FHR84_002382</name>
</gene>
<dbReference type="Proteomes" id="UP000548304">
    <property type="component" value="Unassembled WGS sequence"/>
</dbReference>
<evidence type="ECO:0000313" key="3">
    <source>
        <dbReference type="Proteomes" id="UP000548304"/>
    </source>
</evidence>
<evidence type="ECO:0008006" key="4">
    <source>
        <dbReference type="Google" id="ProtNLM"/>
    </source>
</evidence>
<reference evidence="2 3" key="1">
    <citation type="submission" date="2020-07" db="EMBL/GenBank/DDBJ databases">
        <title>Genomic Encyclopedia of Type Strains, Phase III (KMG-III): the genomes of soil and plant-associated and newly described type strains.</title>
        <authorList>
            <person name="Whitman W."/>
        </authorList>
    </citation>
    <scope>NUCLEOTIDE SEQUENCE [LARGE SCALE GENOMIC DNA]</scope>
    <source>
        <strain evidence="2 3">CECT 8576</strain>
    </source>
</reference>
<keyword evidence="3" id="KW-1185">Reference proteome</keyword>
<dbReference type="AlphaFoldDB" id="A0A852YY27"/>
<feature type="chain" id="PRO_5032704161" description="Secreted protein" evidence="1">
    <location>
        <begin position="26"/>
        <end position="124"/>
    </location>
</feature>
<sequence length="124" mass="13808">MRLRAFLISALSVLGLFAAALPAQASTQICTDEAYCAGQAKFVSKGEHLKANDNRGDGHGVYVKYYRWDVDTWGEFTQRGGSNSGWKDHNMSMKEGAKIKYRVCLIDGSDVKYFTCSDYVVDYA</sequence>
<proteinExistence type="predicted"/>
<comment type="caution">
    <text evidence="2">The sequence shown here is derived from an EMBL/GenBank/DDBJ whole genome shotgun (WGS) entry which is preliminary data.</text>
</comment>
<dbReference type="EMBL" id="JACBYW010000004">
    <property type="protein sequence ID" value="NYH79048.1"/>
    <property type="molecule type" value="Genomic_DNA"/>
</dbReference>
<feature type="signal peptide" evidence="1">
    <location>
        <begin position="1"/>
        <end position="25"/>
    </location>
</feature>
<evidence type="ECO:0000256" key="1">
    <source>
        <dbReference type="SAM" id="SignalP"/>
    </source>
</evidence>